<evidence type="ECO:0000256" key="1">
    <source>
        <dbReference type="ARBA" id="ARBA00022475"/>
    </source>
</evidence>
<proteinExistence type="predicted"/>
<feature type="transmembrane region" description="Helical" evidence="5">
    <location>
        <begin position="41"/>
        <end position="63"/>
    </location>
</feature>
<evidence type="ECO:0000313" key="6">
    <source>
        <dbReference type="EMBL" id="ARP82201.1"/>
    </source>
</evidence>
<evidence type="ECO:0000256" key="2">
    <source>
        <dbReference type="ARBA" id="ARBA00022692"/>
    </source>
</evidence>
<dbReference type="EMBL" id="CP021108">
    <property type="protein sequence ID" value="ARP82201.1"/>
    <property type="molecule type" value="Genomic_DNA"/>
</dbReference>
<dbReference type="InterPro" id="IPR012451">
    <property type="entry name" value="DUF1656"/>
</dbReference>
<sequence length="72" mass="8276">MIGEVSLYGIYMPWLLVLAVLTLGVAWFVRRLLALTGIYRLVWHPALFDLALYIVLLYGVVWISPHVFSRLS</sequence>
<dbReference type="RefSeq" id="WP_086065579.1">
    <property type="nucleotide sequence ID" value="NZ_CP021108.1"/>
</dbReference>
<protein>
    <recommendedName>
        <fullName evidence="8">DUF1656 domain-containing protein</fullName>
    </recommendedName>
</protein>
<dbReference type="STRING" id="1416806.CAL12_16185"/>
<keyword evidence="3 5" id="KW-1133">Transmembrane helix</keyword>
<evidence type="ECO:0000313" key="7">
    <source>
        <dbReference type="Proteomes" id="UP000194151"/>
    </source>
</evidence>
<dbReference type="Pfam" id="PF07869">
    <property type="entry name" value="DUF1656"/>
    <property type="match status" value="1"/>
</dbReference>
<feature type="transmembrane region" description="Helical" evidence="5">
    <location>
        <begin position="6"/>
        <end position="29"/>
    </location>
</feature>
<keyword evidence="2 5" id="KW-0812">Transmembrane</keyword>
<evidence type="ECO:0000256" key="4">
    <source>
        <dbReference type="ARBA" id="ARBA00023136"/>
    </source>
</evidence>
<dbReference type="Proteomes" id="UP000194151">
    <property type="component" value="Chromosome"/>
</dbReference>
<dbReference type="AlphaFoldDB" id="A0A1W6YME1"/>
<organism evidence="6 7">
    <name type="scientific">Bordetella genomosp. 8</name>
    <dbReference type="NCBI Taxonomy" id="1416806"/>
    <lineage>
        <taxon>Bacteria</taxon>
        <taxon>Pseudomonadati</taxon>
        <taxon>Pseudomonadota</taxon>
        <taxon>Betaproteobacteria</taxon>
        <taxon>Burkholderiales</taxon>
        <taxon>Alcaligenaceae</taxon>
        <taxon>Bordetella</taxon>
    </lineage>
</organism>
<reference evidence="6 7" key="1">
    <citation type="submission" date="2017-05" db="EMBL/GenBank/DDBJ databases">
        <title>Complete and WGS of Bordetella genogroups.</title>
        <authorList>
            <person name="Spilker T."/>
            <person name="LiPuma J."/>
        </authorList>
    </citation>
    <scope>NUCLEOTIDE SEQUENCE [LARGE SCALE GENOMIC DNA]</scope>
    <source>
        <strain evidence="6 7">AU19157</strain>
    </source>
</reference>
<keyword evidence="4 5" id="KW-0472">Membrane</keyword>
<evidence type="ECO:0000256" key="3">
    <source>
        <dbReference type="ARBA" id="ARBA00022989"/>
    </source>
</evidence>
<dbReference type="OrthoDB" id="6080293at2"/>
<keyword evidence="1" id="KW-1003">Cell membrane</keyword>
<keyword evidence="7" id="KW-1185">Reference proteome</keyword>
<evidence type="ECO:0000256" key="5">
    <source>
        <dbReference type="SAM" id="Phobius"/>
    </source>
</evidence>
<accession>A0A1W6YME1</accession>
<gene>
    <name evidence="6" type="ORF">CAL12_16185</name>
</gene>
<name>A0A1W6YME1_9BORD</name>
<dbReference type="KEGG" id="bgv:CAL12_16185"/>
<evidence type="ECO:0008006" key="8">
    <source>
        <dbReference type="Google" id="ProtNLM"/>
    </source>
</evidence>